<dbReference type="SUPFAM" id="SSF51294">
    <property type="entry name" value="Hedgehog/intein (Hint) domain"/>
    <property type="match status" value="1"/>
</dbReference>
<dbReference type="InterPro" id="IPR036844">
    <property type="entry name" value="Hint_dom_sf"/>
</dbReference>
<keyword evidence="2" id="KW-1133">Transmembrane helix</keyword>
<keyword evidence="2" id="KW-0812">Transmembrane</keyword>
<proteinExistence type="predicted"/>
<dbReference type="AlphaFoldDB" id="A0A1T4R801"/>
<dbReference type="InterPro" id="IPR003587">
    <property type="entry name" value="Hint_dom_N"/>
</dbReference>
<dbReference type="EMBL" id="FUWS01000006">
    <property type="protein sequence ID" value="SKA12182.1"/>
    <property type="molecule type" value="Genomic_DNA"/>
</dbReference>
<accession>A0A1T4R801</accession>
<feature type="domain" description="Hint" evidence="3">
    <location>
        <begin position="310"/>
        <end position="412"/>
    </location>
</feature>
<keyword evidence="5" id="KW-1185">Reference proteome</keyword>
<gene>
    <name evidence="4" type="ORF">SAMN02745673_02604</name>
</gene>
<protein>
    <submittedName>
        <fullName evidence="4">Pretoxin HINT domain-containing protein</fullName>
    </submittedName>
</protein>
<keyword evidence="2" id="KW-0472">Membrane</keyword>
<evidence type="ECO:0000259" key="3">
    <source>
        <dbReference type="SMART" id="SM00306"/>
    </source>
</evidence>
<dbReference type="CDD" id="cd00081">
    <property type="entry name" value="Hint"/>
    <property type="match status" value="1"/>
</dbReference>
<name>A0A1T4R801_9ACTN</name>
<organism evidence="4 5">
    <name type="scientific">Marinactinospora thermotolerans DSM 45154</name>
    <dbReference type="NCBI Taxonomy" id="1122192"/>
    <lineage>
        <taxon>Bacteria</taxon>
        <taxon>Bacillati</taxon>
        <taxon>Actinomycetota</taxon>
        <taxon>Actinomycetes</taxon>
        <taxon>Streptosporangiales</taxon>
        <taxon>Nocardiopsidaceae</taxon>
        <taxon>Marinactinospora</taxon>
    </lineage>
</organism>
<dbReference type="Proteomes" id="UP000190637">
    <property type="component" value="Unassembled WGS sequence"/>
</dbReference>
<sequence length="602" mass="63791">MLRRIHDPDRGASFVEYSAVIMLVAAIMAVLIGSGIPTTLRDGVTGAVGSIFDGTGADQGNVPVAGNEEQDPLDSPPAEEEQEDASSRDDEETVPGPAEPQIQPAADTSENTADAGGGLLDSTWRFLTGAGGGIADDATDLVDTVLNPIDTATEMTTSLAGDVWAHGLETADQVRERLDEGDYLGAAETFLKENIRYGAWESPLSVGSLYRSVVDEEVTGSWSSGDYAGALGRGAWNLGSYFIPGVGWLGRGGKLTQAIAEGTPDPPGANTPHFHADGADPGQPPPNSPDDRPDQDGQDSQDGDGSSCARNSFVPGTLVLMADGAHRPIEDVGVGDHVWATDPLTGESGPRPVTDLIDGHGPTTLVEITVTDTDGDTGRLTATDGHPFWVPTAQTWTDAIDLTPGAWLQTSAGTWIQVTALDIRTAHQRVHNLTVADLHTYHVAAGRTDVLVHNDACRLVPGGGLQAHEDMGGHTLERHVGVSDEYLRNRTIGIGPPSGRVATRWTDRETAERAVATVLDQEKVKIEEWLERVDTGSKGYVRLELENIDVDQGVLGTSFARQGSKKNPTGWVEGAPERVTVVLVRDPDSPLGYSIYTAYPVE</sequence>
<dbReference type="Gene3D" id="2.170.16.10">
    <property type="entry name" value="Hedgehog/Intein (Hint) domain"/>
    <property type="match status" value="1"/>
</dbReference>
<dbReference type="Pfam" id="PF07591">
    <property type="entry name" value="PT-HINT"/>
    <property type="match status" value="1"/>
</dbReference>
<feature type="transmembrane region" description="Helical" evidence="2">
    <location>
        <begin position="12"/>
        <end position="32"/>
    </location>
</feature>
<dbReference type="SMART" id="SM00306">
    <property type="entry name" value="HintN"/>
    <property type="match status" value="1"/>
</dbReference>
<dbReference type="InterPro" id="IPR041436">
    <property type="entry name" value="RNAse_A_bac"/>
</dbReference>
<evidence type="ECO:0000313" key="4">
    <source>
        <dbReference type="EMBL" id="SKA12182.1"/>
    </source>
</evidence>
<evidence type="ECO:0000256" key="2">
    <source>
        <dbReference type="SAM" id="Phobius"/>
    </source>
</evidence>
<dbReference type="RefSeq" id="WP_078761905.1">
    <property type="nucleotide sequence ID" value="NZ_FUWS01000006.1"/>
</dbReference>
<evidence type="ECO:0000313" key="5">
    <source>
        <dbReference type="Proteomes" id="UP000190637"/>
    </source>
</evidence>
<feature type="region of interest" description="Disordered" evidence="1">
    <location>
        <begin position="257"/>
        <end position="311"/>
    </location>
</feature>
<reference evidence="4 5" key="1">
    <citation type="submission" date="2017-02" db="EMBL/GenBank/DDBJ databases">
        <authorList>
            <person name="Peterson S.W."/>
        </authorList>
    </citation>
    <scope>NUCLEOTIDE SEQUENCE [LARGE SCALE GENOMIC DNA]</scope>
    <source>
        <strain evidence="4 5">DSM 45154</strain>
    </source>
</reference>
<evidence type="ECO:0000256" key="1">
    <source>
        <dbReference type="SAM" id="MobiDB-lite"/>
    </source>
</evidence>
<feature type="compositionally biased region" description="Acidic residues" evidence="1">
    <location>
        <begin position="68"/>
        <end position="93"/>
    </location>
</feature>
<dbReference type="OrthoDB" id="582519at2"/>
<dbReference type="STRING" id="1122192.SAMN02745673_02604"/>
<feature type="region of interest" description="Disordered" evidence="1">
    <location>
        <begin position="55"/>
        <end position="117"/>
    </location>
</feature>
<dbReference type="CDD" id="cd20684">
    <property type="entry name" value="CdiA-CT_Yk_RNaseA-like"/>
    <property type="match status" value="1"/>
</dbReference>
<dbReference type="Pfam" id="PF18431">
    <property type="entry name" value="RNAse_A_bac"/>
    <property type="match status" value="1"/>
</dbReference>